<dbReference type="GeneID" id="16076823"/>
<dbReference type="PANTHER" id="PTHR10131:SF94">
    <property type="entry name" value="TNF RECEPTOR-ASSOCIATED FACTOR 4"/>
    <property type="match status" value="1"/>
</dbReference>
<name>F2U360_SALR5</name>
<feature type="domain" description="RING-type" evidence="2">
    <location>
        <begin position="30"/>
        <end position="68"/>
    </location>
</feature>
<accession>F2U360</accession>
<dbReference type="eggNOG" id="KOG0297">
    <property type="taxonomic scope" value="Eukaryota"/>
</dbReference>
<proteinExistence type="predicted"/>
<dbReference type="OrthoDB" id="9049620at2759"/>
<dbReference type="STRING" id="946362.F2U360"/>
<dbReference type="InParanoid" id="F2U360"/>
<dbReference type="KEGG" id="sre:PTSG_02736"/>
<dbReference type="GO" id="GO:0008270">
    <property type="term" value="F:zinc ion binding"/>
    <property type="evidence" value="ECO:0007669"/>
    <property type="project" value="UniProtKB-KW"/>
</dbReference>
<dbReference type="GO" id="GO:0016567">
    <property type="term" value="P:protein ubiquitination"/>
    <property type="evidence" value="ECO:0007669"/>
    <property type="project" value="InterPro"/>
</dbReference>
<gene>
    <name evidence="3" type="ORF">PTSG_02736</name>
</gene>
<dbReference type="Gene3D" id="3.30.40.10">
    <property type="entry name" value="Zinc/RING finger domain, C3HC4 (zinc finger)"/>
    <property type="match status" value="1"/>
</dbReference>
<dbReference type="SUPFAM" id="SSF49599">
    <property type="entry name" value="TRAF domain-like"/>
    <property type="match status" value="1"/>
</dbReference>
<dbReference type="PANTHER" id="PTHR10131">
    <property type="entry name" value="TNF RECEPTOR ASSOCIATED FACTOR"/>
    <property type="match status" value="1"/>
</dbReference>
<evidence type="ECO:0000313" key="3">
    <source>
        <dbReference type="EMBL" id="EGD82054.1"/>
    </source>
</evidence>
<keyword evidence="1" id="KW-0479">Metal-binding</keyword>
<keyword evidence="1" id="KW-0862">Zinc</keyword>
<reference evidence="3" key="1">
    <citation type="submission" date="2009-08" db="EMBL/GenBank/DDBJ databases">
        <title>Annotation of Salpingoeca rosetta.</title>
        <authorList>
            <consortium name="The Broad Institute Genome Sequencing Platform"/>
            <person name="Russ C."/>
            <person name="Cuomo C."/>
            <person name="Burger G."/>
            <person name="Gray M.W."/>
            <person name="Holland P.W.H."/>
            <person name="King N."/>
            <person name="Lang F.B.F."/>
            <person name="Roger A.J."/>
            <person name="Ruiz-Trillo I."/>
            <person name="Young S.K."/>
            <person name="Zeng Q."/>
            <person name="Gargeya S."/>
            <person name="Alvarado L."/>
            <person name="Berlin A."/>
            <person name="Chapman S.B."/>
            <person name="Chen Z."/>
            <person name="Freedman E."/>
            <person name="Gellesch M."/>
            <person name="Goldberg J."/>
            <person name="Griggs A."/>
            <person name="Gujja S."/>
            <person name="Heilman E."/>
            <person name="Heiman D."/>
            <person name="Howarth C."/>
            <person name="Mehta T."/>
            <person name="Neiman D."/>
            <person name="Pearson M."/>
            <person name="Roberts A."/>
            <person name="Saif S."/>
            <person name="Shea T."/>
            <person name="Shenoy N."/>
            <person name="Sisk P."/>
            <person name="Stolte C."/>
            <person name="Sykes S."/>
            <person name="White J."/>
            <person name="Yandava C."/>
            <person name="Haas B."/>
            <person name="Nusbaum C."/>
            <person name="Birren B."/>
        </authorList>
    </citation>
    <scope>NUCLEOTIDE SEQUENCE [LARGE SCALE GENOMIC DNA]</scope>
    <source>
        <strain evidence="3">ATCC 50818</strain>
    </source>
</reference>
<dbReference type="PROSITE" id="PS50089">
    <property type="entry name" value="ZF_RING_2"/>
    <property type="match status" value="1"/>
</dbReference>
<evidence type="ECO:0000259" key="2">
    <source>
        <dbReference type="PROSITE" id="PS50089"/>
    </source>
</evidence>
<evidence type="ECO:0000256" key="1">
    <source>
        <dbReference type="PROSITE-ProRule" id="PRU00175"/>
    </source>
</evidence>
<dbReference type="SUPFAM" id="SSF57850">
    <property type="entry name" value="RING/U-box"/>
    <property type="match status" value="1"/>
</dbReference>
<dbReference type="AlphaFoldDB" id="F2U360"/>
<dbReference type="RefSeq" id="XP_004996237.1">
    <property type="nucleotide sequence ID" value="XM_004996180.1"/>
</dbReference>
<organism evidence="4">
    <name type="scientific">Salpingoeca rosetta (strain ATCC 50818 / BSB-021)</name>
    <dbReference type="NCBI Taxonomy" id="946362"/>
    <lineage>
        <taxon>Eukaryota</taxon>
        <taxon>Choanoflagellata</taxon>
        <taxon>Craspedida</taxon>
        <taxon>Salpingoecidae</taxon>
        <taxon>Salpingoeca</taxon>
    </lineage>
</organism>
<dbReference type="InterPro" id="IPR001841">
    <property type="entry name" value="Znf_RING"/>
</dbReference>
<protein>
    <recommendedName>
        <fullName evidence="2">RING-type domain-containing protein</fullName>
    </recommendedName>
</protein>
<dbReference type="SMART" id="SM00504">
    <property type="entry name" value="Ubox"/>
    <property type="match status" value="1"/>
</dbReference>
<dbReference type="InterPro" id="IPR013083">
    <property type="entry name" value="Znf_RING/FYVE/PHD"/>
</dbReference>
<sequence length="249" mass="28390">MAYHHQQQQELKPCVDASWFVESVPERFMCPICHDVMVQPTQGPCQHEFGHQCIRAWIKDHPCCPVCRDPLTTSMLTPARLMRELVEELPLRCKFHNHGCQARITLASADAHLRDQCTVIECTMPECPEIVLREHLADHLKVCPHNPGAHAARMKTLEQQQQNMRVVLFENLRSGVVDPLVSVHKRLVQSQVRIRTFEQTLDEISIPRDDDVARSKRKELLRVLGQTEAAIDTLAKSISSFKAHCPSNA</sequence>
<evidence type="ECO:0000313" key="4">
    <source>
        <dbReference type="Proteomes" id="UP000007799"/>
    </source>
</evidence>
<keyword evidence="1" id="KW-0863">Zinc-finger</keyword>
<dbReference type="Pfam" id="PF04564">
    <property type="entry name" value="U-box"/>
    <property type="match status" value="1"/>
</dbReference>
<dbReference type="GO" id="GO:0004842">
    <property type="term" value="F:ubiquitin-protein transferase activity"/>
    <property type="evidence" value="ECO:0007669"/>
    <property type="project" value="InterPro"/>
</dbReference>
<keyword evidence="4" id="KW-1185">Reference proteome</keyword>
<dbReference type="EMBL" id="GL832960">
    <property type="protein sequence ID" value="EGD82054.1"/>
    <property type="molecule type" value="Genomic_DNA"/>
</dbReference>
<dbReference type="Proteomes" id="UP000007799">
    <property type="component" value="Unassembled WGS sequence"/>
</dbReference>
<dbReference type="InterPro" id="IPR003613">
    <property type="entry name" value="Ubox_domain"/>
</dbReference>